<evidence type="ECO:0000259" key="7">
    <source>
        <dbReference type="PROSITE" id="PS50035"/>
    </source>
</evidence>
<dbReference type="Pfam" id="PF13091">
    <property type="entry name" value="PLDc_2"/>
    <property type="match status" value="1"/>
</dbReference>
<dbReference type="Proteomes" id="UP001556196">
    <property type="component" value="Unassembled WGS sequence"/>
</dbReference>
<evidence type="ECO:0000313" key="9">
    <source>
        <dbReference type="Proteomes" id="UP001556196"/>
    </source>
</evidence>
<evidence type="ECO:0000256" key="3">
    <source>
        <dbReference type="ARBA" id="ARBA00018392"/>
    </source>
</evidence>
<dbReference type="PROSITE" id="PS50035">
    <property type="entry name" value="PLD"/>
    <property type="match status" value="1"/>
</dbReference>
<evidence type="ECO:0000256" key="5">
    <source>
        <dbReference type="ARBA" id="ARBA00029594"/>
    </source>
</evidence>
<comment type="caution">
    <text evidence="8">The sequence shown here is derived from an EMBL/GenBank/DDBJ whole genome shotgun (WGS) entry which is preliminary data.</text>
</comment>
<dbReference type="Gene3D" id="3.30.870.10">
    <property type="entry name" value="Endonuclease Chain A"/>
    <property type="match status" value="2"/>
</dbReference>
<gene>
    <name evidence="8" type="ORF">ABUE31_08080</name>
</gene>
<evidence type="ECO:0000256" key="6">
    <source>
        <dbReference type="SAM" id="SignalP"/>
    </source>
</evidence>
<dbReference type="RefSeq" id="WP_367723014.1">
    <property type="nucleotide sequence ID" value="NZ_JBFOCI010000002.1"/>
</dbReference>
<comment type="function">
    <text evidence="1">Could be a virulence factor.</text>
</comment>
<dbReference type="PANTHER" id="PTHR21248">
    <property type="entry name" value="CARDIOLIPIN SYNTHASE"/>
    <property type="match status" value="1"/>
</dbReference>
<proteinExistence type="predicted"/>
<organism evidence="8 9">
    <name type="scientific">Mesorhizobium marinum</name>
    <dbReference type="NCBI Taxonomy" id="3228790"/>
    <lineage>
        <taxon>Bacteria</taxon>
        <taxon>Pseudomonadati</taxon>
        <taxon>Pseudomonadota</taxon>
        <taxon>Alphaproteobacteria</taxon>
        <taxon>Hyphomicrobiales</taxon>
        <taxon>Phyllobacteriaceae</taxon>
        <taxon>Mesorhizobium</taxon>
    </lineage>
</organism>
<keyword evidence="9" id="KW-1185">Reference proteome</keyword>
<evidence type="ECO:0000313" key="8">
    <source>
        <dbReference type="EMBL" id="MEW9805936.1"/>
    </source>
</evidence>
<protein>
    <recommendedName>
        <fullName evidence="3">Phospholipase D</fullName>
    </recommendedName>
    <alternativeName>
        <fullName evidence="5">Choline phosphatase</fullName>
    </alternativeName>
</protein>
<accession>A0ABV3QXY4</accession>
<reference evidence="8 9" key="1">
    <citation type="submission" date="2024-06" db="EMBL/GenBank/DDBJ databases">
        <authorList>
            <person name="Tuo L."/>
        </authorList>
    </citation>
    <scope>NUCLEOTIDE SEQUENCE [LARGE SCALE GENOMIC DNA]</scope>
    <source>
        <strain evidence="8 9">ZMM04-5</strain>
    </source>
</reference>
<dbReference type="InterPro" id="IPR025202">
    <property type="entry name" value="PLD-like_dom"/>
</dbReference>
<feature type="chain" id="PRO_5046122155" description="Phospholipase D" evidence="6">
    <location>
        <begin position="23"/>
        <end position="710"/>
    </location>
</feature>
<keyword evidence="4" id="KW-0964">Secreted</keyword>
<dbReference type="SUPFAM" id="SSF56024">
    <property type="entry name" value="Phospholipase D/nuclease"/>
    <property type="match status" value="2"/>
</dbReference>
<sequence length="710" mass="78635">MSAAIRSAAPLLAALLGVSACAAPLAFIDTACERVADENRCSVPSLETALLPGAEPDDADYNRQFLALLAEQKLGEADRANGTGPFGRDVHSITNRDFLAAYRGLEQAADTSRLLPSRRSRSGTFSAAWRLSRQTLFLDADTLDGGRGEFQFSGLQARSVEIVVTQISGGPVSISGHCDGPIAIGPGRRIVEAGRPVHLSLSGSETLGASTTLFPATSLNRCDLSVRSQGRSRSIALVREETSDPRLARLDSLYQRCPAPDPNGLSPLERVFFASRDLSETCPMPIGRPKLLLDERDAFNAKVEALAGTTLSDAFFDAGNPEAPIDMSRAPRLKLIYFSFLDFKADFSGRVMERLIRYHAARGAKVRMMVTDVLERDKDRALLRRLAADHPNVQLQEYTWEPAAGAPLGEQASQFYKTHHAKMLATLARDPRRSRAIVGGRNIHDGFLYHEPLDLSRYPDLHQYGATNGLSLNYYSNWSDFEIEVDKPEAVRILVAHLGTLWHRDAETNQTRPFSIAGKPTGHVKRSAVARHFISVPYADGRALEDYYIDLMDSAEHTIEIVNPYLNLPPKVADALTRAIDRGVKITLVTRIDLKGDFGGQFITELNELFVEKYARDIEMYEYLGDSVVLHSKILMIDGRYVSVSSVNLNHRSFIQDSENGIAALDPAFYDRMKPVFEYYIARSKPVAPDVRVPLFYRLVFASQIVREAF</sequence>
<keyword evidence="6" id="KW-0732">Signal</keyword>
<dbReference type="EMBL" id="JBFOCI010000002">
    <property type="protein sequence ID" value="MEW9805936.1"/>
    <property type="molecule type" value="Genomic_DNA"/>
</dbReference>
<evidence type="ECO:0000256" key="2">
    <source>
        <dbReference type="ARBA" id="ARBA00004613"/>
    </source>
</evidence>
<feature type="domain" description="PLD phosphodiesterase" evidence="7">
    <location>
        <begin position="626"/>
        <end position="653"/>
    </location>
</feature>
<comment type="subcellular location">
    <subcellularLocation>
        <location evidence="2">Secreted</location>
    </subcellularLocation>
</comment>
<dbReference type="SMART" id="SM00155">
    <property type="entry name" value="PLDc"/>
    <property type="match status" value="2"/>
</dbReference>
<feature type="signal peptide" evidence="6">
    <location>
        <begin position="1"/>
        <end position="22"/>
    </location>
</feature>
<dbReference type="InterPro" id="IPR001736">
    <property type="entry name" value="PLipase_D/transphosphatidylase"/>
</dbReference>
<dbReference type="PROSITE" id="PS51257">
    <property type="entry name" value="PROKAR_LIPOPROTEIN"/>
    <property type="match status" value="1"/>
</dbReference>
<name>A0ABV3QXY4_9HYPH</name>
<evidence type="ECO:0000256" key="4">
    <source>
        <dbReference type="ARBA" id="ARBA00022525"/>
    </source>
</evidence>
<evidence type="ECO:0000256" key="1">
    <source>
        <dbReference type="ARBA" id="ARBA00003145"/>
    </source>
</evidence>
<dbReference type="PANTHER" id="PTHR21248:SF12">
    <property type="entry name" value="CARDIOLIPIN SYNTHASE C"/>
    <property type="match status" value="1"/>
</dbReference>